<reference evidence="1 2" key="1">
    <citation type="submission" date="2012-09" db="EMBL/GenBank/DDBJ databases">
        <title>The Genome Sequence of Massilia timonae CCUG 45783.</title>
        <authorList>
            <consortium name="The Broad Institute Genome Sequencing Platform"/>
            <person name="Earl A."/>
            <person name="Ward D."/>
            <person name="Feldgarden M."/>
            <person name="Gevers D."/>
            <person name="Huys G."/>
            <person name="Walker B."/>
            <person name="Young S.K."/>
            <person name="Zeng Q."/>
            <person name="Gargeya S."/>
            <person name="Fitzgerald M."/>
            <person name="Haas B."/>
            <person name="Abouelleil A."/>
            <person name="Alvarado L."/>
            <person name="Arachchi H.M."/>
            <person name="Berlin A.M."/>
            <person name="Chapman S.B."/>
            <person name="Goldberg J."/>
            <person name="Griggs A."/>
            <person name="Gujja S."/>
            <person name="Hansen M."/>
            <person name="Howarth C."/>
            <person name="Imamovic A."/>
            <person name="Larimer J."/>
            <person name="McCowen C."/>
            <person name="Montmayeur A."/>
            <person name="Murphy C."/>
            <person name="Neiman D."/>
            <person name="Pearson M."/>
            <person name="Priest M."/>
            <person name="Roberts A."/>
            <person name="Saif S."/>
            <person name="Shea T."/>
            <person name="Sisk P."/>
            <person name="Sykes S."/>
            <person name="Wortman J."/>
            <person name="Nusbaum C."/>
            <person name="Birren B."/>
        </authorList>
    </citation>
    <scope>NUCLEOTIDE SEQUENCE [LARGE SCALE GENOMIC DNA]</scope>
    <source>
        <strain evidence="1 2">CCUG 45783</strain>
    </source>
</reference>
<dbReference type="HOGENOM" id="CLU_2193792_0_0_4"/>
<organism evidence="1 2">
    <name type="scientific">Massilia timonae CCUG 45783</name>
    <dbReference type="NCBI Taxonomy" id="883126"/>
    <lineage>
        <taxon>Bacteria</taxon>
        <taxon>Pseudomonadati</taxon>
        <taxon>Pseudomonadota</taxon>
        <taxon>Betaproteobacteria</taxon>
        <taxon>Burkholderiales</taxon>
        <taxon>Oxalobacteraceae</taxon>
        <taxon>Telluria group</taxon>
        <taxon>Massilia</taxon>
    </lineage>
</organism>
<evidence type="ECO:0000313" key="2">
    <source>
        <dbReference type="Proteomes" id="UP000009874"/>
    </source>
</evidence>
<sequence length="108" mass="12100">MLDSSQISALDDAQANGMIGQVLSIGANRVRLGKRICDAPTFEATRAETEEYLYRHANASAENLGLPNPVTVVNLDCMDVYQKPPDKLIVHWQGVFFDAVRERPRRQK</sequence>
<gene>
    <name evidence="1" type="ORF">HMPREF9710_03500</name>
</gene>
<dbReference type="Proteomes" id="UP000009874">
    <property type="component" value="Unassembled WGS sequence"/>
</dbReference>
<protein>
    <submittedName>
        <fullName evidence="1">Uncharacterized protein</fullName>
    </submittedName>
</protein>
<dbReference type="EMBL" id="AGZI01000041">
    <property type="protein sequence ID" value="EKU81660.1"/>
    <property type="molecule type" value="Genomic_DNA"/>
</dbReference>
<comment type="caution">
    <text evidence="1">The sequence shown here is derived from an EMBL/GenBank/DDBJ whole genome shotgun (WGS) entry which is preliminary data.</text>
</comment>
<name>K9DWJ2_9BURK</name>
<evidence type="ECO:0000313" key="1">
    <source>
        <dbReference type="EMBL" id="EKU81660.1"/>
    </source>
</evidence>
<keyword evidence="2" id="KW-1185">Reference proteome</keyword>
<accession>K9DWJ2</accession>
<proteinExistence type="predicted"/>
<dbReference type="AlphaFoldDB" id="K9DWJ2"/>